<dbReference type="EMBL" id="HBIR01005214">
    <property type="protein sequence ID" value="CAE0526886.1"/>
    <property type="molecule type" value="Transcribed_RNA"/>
</dbReference>
<protein>
    <recommendedName>
        <fullName evidence="3">Tc1-like transposase DDE domain-containing protein</fullName>
    </recommendedName>
</protein>
<dbReference type="GO" id="GO:0003676">
    <property type="term" value="F:nucleic acid binding"/>
    <property type="evidence" value="ECO:0007669"/>
    <property type="project" value="InterPro"/>
</dbReference>
<proteinExistence type="predicted"/>
<evidence type="ECO:0000256" key="1">
    <source>
        <dbReference type="SAM" id="MobiDB-lite"/>
    </source>
</evidence>
<evidence type="ECO:0008006" key="3">
    <source>
        <dbReference type="Google" id="ProtNLM"/>
    </source>
</evidence>
<reference evidence="2" key="1">
    <citation type="submission" date="2021-01" db="EMBL/GenBank/DDBJ databases">
        <authorList>
            <person name="Corre E."/>
            <person name="Pelletier E."/>
            <person name="Niang G."/>
            <person name="Scheremetjew M."/>
            <person name="Finn R."/>
            <person name="Kale V."/>
            <person name="Holt S."/>
            <person name="Cochrane G."/>
            <person name="Meng A."/>
            <person name="Brown T."/>
            <person name="Cohen L."/>
        </authorList>
    </citation>
    <scope>NUCLEOTIDE SEQUENCE</scope>
    <source>
        <strain evidence="2">379</strain>
    </source>
</reference>
<dbReference type="InterPro" id="IPR036397">
    <property type="entry name" value="RNaseH_sf"/>
</dbReference>
<dbReference type="AlphaFoldDB" id="A0A7S3VZ17"/>
<name>A0A7S3VZ17_EMIHU</name>
<accession>A0A7S3VZ17</accession>
<feature type="region of interest" description="Disordered" evidence="1">
    <location>
        <begin position="226"/>
        <end position="260"/>
    </location>
</feature>
<organism evidence="2">
    <name type="scientific">Emiliania huxleyi</name>
    <name type="common">Coccolithophore</name>
    <name type="synonym">Pontosphaera huxleyi</name>
    <dbReference type="NCBI Taxonomy" id="2903"/>
    <lineage>
        <taxon>Eukaryota</taxon>
        <taxon>Haptista</taxon>
        <taxon>Haptophyta</taxon>
        <taxon>Prymnesiophyceae</taxon>
        <taxon>Isochrysidales</taxon>
        <taxon>Noelaerhabdaceae</taxon>
        <taxon>Emiliania</taxon>
    </lineage>
</organism>
<gene>
    <name evidence="2" type="ORF">EHUX00137_LOCUS3609</name>
</gene>
<feature type="region of interest" description="Disordered" evidence="1">
    <location>
        <begin position="56"/>
        <end position="76"/>
    </location>
</feature>
<sequence>MSAAPKQLSKRVQRRMTCAYMINDLREDPASAAHKVGFDRTSTALKWAKQMEEHGHCLDNGTRESANPRGPKPSWTEENVHKLHSALHADPTGTGAGRIASTLAKEDDTFPKLHGTTWARALKLCDYSCQKSTMKYNIDPEQRLRFCNSSRDLSLSSNGMFTDSKMFAMGGSYKPGKPMMQWAPNGQPRQRDGAKATHRVHAYAGVTAHGATKLYFASGTTGMKDNYKSPTKKVKKAAPANASRKRSRAQADEEGKPLSGVGAEEWRNILQGKAEFARTGPGLLQEAVTIFTRVGKARVWAFQCDGASSQSLSQSGLAVQGPKNRAVIKAVAPKLVEGWPAHSPDLSPIENVFSRVEWLLWTDPEFKWNDFESFKVALRAAWAKVTGGTAGSAYLKKTVGSFEKRRRKCIELQGGRTKY</sequence>
<evidence type="ECO:0000313" key="2">
    <source>
        <dbReference type="EMBL" id="CAE0526886.1"/>
    </source>
</evidence>
<dbReference type="Gene3D" id="3.30.420.10">
    <property type="entry name" value="Ribonuclease H-like superfamily/Ribonuclease H"/>
    <property type="match status" value="1"/>
</dbReference>